<dbReference type="OrthoDB" id="3480868at2"/>
<comment type="caution">
    <text evidence="2">The sequence shown here is derived from an EMBL/GenBank/DDBJ whole genome shotgun (WGS) entry which is preliminary data.</text>
</comment>
<dbReference type="AlphaFoldDB" id="A0A2S7KAS1"/>
<organism evidence="2 3">
    <name type="scientific">Hyphococcus luteus</name>
    <dbReference type="NCBI Taxonomy" id="2058213"/>
    <lineage>
        <taxon>Bacteria</taxon>
        <taxon>Pseudomonadati</taxon>
        <taxon>Pseudomonadota</taxon>
        <taxon>Alphaproteobacteria</taxon>
        <taxon>Parvularculales</taxon>
        <taxon>Parvularculaceae</taxon>
        <taxon>Hyphococcus</taxon>
    </lineage>
</organism>
<reference evidence="2 3" key="1">
    <citation type="submission" date="2017-12" db="EMBL/GenBank/DDBJ databases">
        <authorList>
            <person name="Hurst M.R.H."/>
        </authorList>
    </citation>
    <scope>NUCLEOTIDE SEQUENCE [LARGE SCALE GENOMIC DNA]</scope>
    <source>
        <strain evidence="2 3">SY-3-19</strain>
    </source>
</reference>
<evidence type="ECO:0000259" key="1">
    <source>
        <dbReference type="Pfam" id="PF24696"/>
    </source>
</evidence>
<protein>
    <recommendedName>
        <fullName evidence="1">UGSC-like domain-containing protein</fullName>
    </recommendedName>
</protein>
<dbReference type="EMBL" id="PJCH01000001">
    <property type="protein sequence ID" value="PQA89539.1"/>
    <property type="molecule type" value="Genomic_DNA"/>
</dbReference>
<evidence type="ECO:0000313" key="3">
    <source>
        <dbReference type="Proteomes" id="UP000239504"/>
    </source>
</evidence>
<sequence length="96" mass="10877">MAEKITVHDPRGYPPKVEGKRLANRTETLDGKVLYLIDCLFDNADVFMEQLRLWFAEHLPGVETRIIRPKESWVDDPEMRARVVADGDAAIIGVGL</sequence>
<accession>A0A2S7KAS1</accession>
<dbReference type="Pfam" id="PF24696">
    <property type="entry name" value="UGSC"/>
    <property type="match status" value="1"/>
</dbReference>
<name>A0A2S7KAS1_9PROT</name>
<gene>
    <name evidence="2" type="ORF">CW354_01315</name>
</gene>
<evidence type="ECO:0000313" key="2">
    <source>
        <dbReference type="EMBL" id="PQA89539.1"/>
    </source>
</evidence>
<dbReference type="InterPro" id="IPR057767">
    <property type="entry name" value="UGSC-like_dom"/>
</dbReference>
<keyword evidence="3" id="KW-1185">Reference proteome</keyword>
<dbReference type="Proteomes" id="UP000239504">
    <property type="component" value="Unassembled WGS sequence"/>
</dbReference>
<feature type="domain" description="UGSC-like" evidence="1">
    <location>
        <begin position="7"/>
        <end position="95"/>
    </location>
</feature>
<proteinExistence type="predicted"/>